<reference evidence="2 3" key="1">
    <citation type="journal article" date="2015" name="Stand. Genomic Sci.">
        <title>Genomic Encyclopedia of Bacterial and Archaeal Type Strains, Phase III: the genomes of soil and plant-associated and newly described type strains.</title>
        <authorList>
            <person name="Whitman W.B."/>
            <person name="Woyke T."/>
            <person name="Klenk H.P."/>
            <person name="Zhou Y."/>
            <person name="Lilburn T.G."/>
            <person name="Beck B.J."/>
            <person name="De Vos P."/>
            <person name="Vandamme P."/>
            <person name="Eisen J.A."/>
            <person name="Garrity G."/>
            <person name="Hugenholtz P."/>
            <person name="Kyrpides N.C."/>
        </authorList>
    </citation>
    <scope>NUCLEOTIDE SEQUENCE [LARGE SCALE GENOMIC DNA]</scope>
    <source>
        <strain evidence="2 3">RF6</strain>
    </source>
</reference>
<proteinExistence type="predicted"/>
<feature type="domain" description="NAD(P)-binding" evidence="1">
    <location>
        <begin position="22"/>
        <end position="206"/>
    </location>
</feature>
<accession>A0A4Q7TY63</accession>
<evidence type="ECO:0000313" key="2">
    <source>
        <dbReference type="EMBL" id="RZT66105.1"/>
    </source>
</evidence>
<dbReference type="CDD" id="cd05243">
    <property type="entry name" value="SDR_a5"/>
    <property type="match status" value="1"/>
</dbReference>
<dbReference type="EMBL" id="SHKI01000004">
    <property type="protein sequence ID" value="RZT66105.1"/>
    <property type="molecule type" value="Genomic_DNA"/>
</dbReference>
<dbReference type="Proteomes" id="UP000291832">
    <property type="component" value="Unassembled WGS sequence"/>
</dbReference>
<keyword evidence="3" id="KW-1185">Reference proteome</keyword>
<name>A0A4Q7TY63_9MICO</name>
<evidence type="ECO:0000259" key="1">
    <source>
        <dbReference type="Pfam" id="PF13460"/>
    </source>
</evidence>
<sequence length="231" mass="23718">MLFLSDLNRHMVENMARIILFGGHGRVALLTEPLLTARGDQVTAVIRNPDHAAEVAETGAAPHVADVEQLDAHELAELIVGHDAVVWSAGAGGGDPARTTAVDQDAAIRTMTAAALAGVPRFVMVSYFGAGPDHGVDPANSFFTYAEAKAAADEHLRGTGLDWTVLGPGALTAEPGTGKIDTAAAESAEVSRANVAAVIAATLADPGTVHRTIRFIDGDTPIEAALSEAGA</sequence>
<dbReference type="Pfam" id="PF13460">
    <property type="entry name" value="NAD_binding_10"/>
    <property type="match status" value="1"/>
</dbReference>
<dbReference type="Gene3D" id="3.40.50.720">
    <property type="entry name" value="NAD(P)-binding Rossmann-like Domain"/>
    <property type="match status" value="1"/>
</dbReference>
<dbReference type="AlphaFoldDB" id="A0A4Q7TY63"/>
<organism evidence="2 3">
    <name type="scientific">Leucobacter luti</name>
    <dbReference type="NCBI Taxonomy" id="340320"/>
    <lineage>
        <taxon>Bacteria</taxon>
        <taxon>Bacillati</taxon>
        <taxon>Actinomycetota</taxon>
        <taxon>Actinomycetes</taxon>
        <taxon>Micrococcales</taxon>
        <taxon>Microbacteriaceae</taxon>
        <taxon>Leucobacter</taxon>
    </lineage>
</organism>
<dbReference type="PANTHER" id="PTHR15020">
    <property type="entry name" value="FLAVIN REDUCTASE-RELATED"/>
    <property type="match status" value="1"/>
</dbReference>
<comment type="caution">
    <text evidence="2">The sequence shown here is derived from an EMBL/GenBank/DDBJ whole genome shotgun (WGS) entry which is preliminary data.</text>
</comment>
<dbReference type="SUPFAM" id="SSF51735">
    <property type="entry name" value="NAD(P)-binding Rossmann-fold domains"/>
    <property type="match status" value="1"/>
</dbReference>
<gene>
    <name evidence="2" type="ORF">EV139_1531</name>
</gene>
<dbReference type="InterPro" id="IPR036291">
    <property type="entry name" value="NAD(P)-bd_dom_sf"/>
</dbReference>
<protein>
    <submittedName>
        <fullName evidence="2">Putative NADH-flavin reductase</fullName>
    </submittedName>
</protein>
<evidence type="ECO:0000313" key="3">
    <source>
        <dbReference type="Proteomes" id="UP000291832"/>
    </source>
</evidence>
<dbReference type="PANTHER" id="PTHR15020:SF50">
    <property type="entry name" value="UPF0659 PROTEIN YMR090W"/>
    <property type="match status" value="1"/>
</dbReference>
<dbReference type="InterPro" id="IPR016040">
    <property type="entry name" value="NAD(P)-bd_dom"/>
</dbReference>